<organism evidence="2 3">
    <name type="scientific">Dunaliella salina</name>
    <name type="common">Green alga</name>
    <name type="synonym">Protococcus salinus</name>
    <dbReference type="NCBI Taxonomy" id="3046"/>
    <lineage>
        <taxon>Eukaryota</taxon>
        <taxon>Viridiplantae</taxon>
        <taxon>Chlorophyta</taxon>
        <taxon>core chlorophytes</taxon>
        <taxon>Chlorophyceae</taxon>
        <taxon>CS clade</taxon>
        <taxon>Chlamydomonadales</taxon>
        <taxon>Dunaliellaceae</taxon>
        <taxon>Dunaliella</taxon>
    </lineage>
</organism>
<comment type="caution">
    <text evidence="2">The sequence shown here is derived from an EMBL/GenBank/DDBJ whole genome shotgun (WGS) entry which is preliminary data.</text>
</comment>
<evidence type="ECO:0000256" key="1">
    <source>
        <dbReference type="SAM" id="MobiDB-lite"/>
    </source>
</evidence>
<accession>A0ABQ7GXC6</accession>
<dbReference type="Proteomes" id="UP000815325">
    <property type="component" value="Unassembled WGS sequence"/>
</dbReference>
<sequence length="226" mass="23242">MPSKHPIGKGHGSQDAPAITASSSSRQGAAPAEEAQQKAQTAADRAGTAADRSGTAADRAGTAADRAGTAADRAGTAAQETHPRSTETAAATAGAASKAAAGAQSCGQMDIVITMTPAQHWSARGAFDRLKTLWGGYLVRAVPRDGSGSPLSFWFAGTWCKWCSACSQCNGSMHAMQWQHVCGAMAVCMLCNGIMQAVQQVEVLATRLGFCTLEVISLLVVGFLQS</sequence>
<protein>
    <recommendedName>
        <fullName evidence="4">Encoded protein</fullName>
    </recommendedName>
</protein>
<keyword evidence="3" id="KW-1185">Reference proteome</keyword>
<name>A0ABQ7GXC6_DUNSA</name>
<reference evidence="2" key="1">
    <citation type="submission" date="2017-08" db="EMBL/GenBank/DDBJ databases">
        <authorList>
            <person name="Polle J.E."/>
            <person name="Barry K."/>
            <person name="Cushman J."/>
            <person name="Schmutz J."/>
            <person name="Tran D."/>
            <person name="Hathwaick L.T."/>
            <person name="Yim W.C."/>
            <person name="Jenkins J."/>
            <person name="Mckie-Krisberg Z.M."/>
            <person name="Prochnik S."/>
            <person name="Lindquist E."/>
            <person name="Dockter R.B."/>
            <person name="Adam C."/>
            <person name="Molina H."/>
            <person name="Bunkerborg J."/>
            <person name="Jin E."/>
            <person name="Buchheim M."/>
            <person name="Magnuson J."/>
        </authorList>
    </citation>
    <scope>NUCLEOTIDE SEQUENCE</scope>
    <source>
        <strain evidence="2">CCAP 19/18</strain>
    </source>
</reference>
<evidence type="ECO:0008006" key="4">
    <source>
        <dbReference type="Google" id="ProtNLM"/>
    </source>
</evidence>
<gene>
    <name evidence="2" type="ORF">DUNSADRAFT_1207</name>
</gene>
<evidence type="ECO:0000313" key="3">
    <source>
        <dbReference type="Proteomes" id="UP000815325"/>
    </source>
</evidence>
<dbReference type="Gene3D" id="3.60.15.10">
    <property type="entry name" value="Ribonuclease Z/Hydroxyacylglutathione hydrolase-like"/>
    <property type="match status" value="1"/>
</dbReference>
<proteinExistence type="predicted"/>
<dbReference type="EMBL" id="MU069549">
    <property type="protein sequence ID" value="KAF5839263.1"/>
    <property type="molecule type" value="Genomic_DNA"/>
</dbReference>
<evidence type="ECO:0000313" key="2">
    <source>
        <dbReference type="EMBL" id="KAF5839263.1"/>
    </source>
</evidence>
<feature type="compositionally biased region" description="Low complexity" evidence="1">
    <location>
        <begin position="27"/>
        <end position="78"/>
    </location>
</feature>
<feature type="region of interest" description="Disordered" evidence="1">
    <location>
        <begin position="1"/>
        <end position="93"/>
    </location>
</feature>
<dbReference type="InterPro" id="IPR036866">
    <property type="entry name" value="RibonucZ/Hydroxyglut_hydro"/>
</dbReference>